<gene>
    <name evidence="5" type="ORF">SAMN04488050_101603</name>
</gene>
<evidence type="ECO:0000256" key="4">
    <source>
        <dbReference type="SAM" id="SignalP"/>
    </source>
</evidence>
<sequence length="455" mass="49317">MTKRTTPTRAILGSVAALALCAGAAQAQMVFTPGEGGFNWDSLEAFGAEHDLSGQTLSIFGPWRGDDQALVETVLAYFKEATGANVSYASSETYEQQIVIDTEAGSPPNIAILPQPGLIQDLVSKGFVEPLGEETADWLRENYAAGESWVSLGSYEGPDGSEALYAFPYKIDVKSLVFYVPENFEDAGYEVPETMEELKALTEQIAEEGETPWCIGLGSGGATGWPATDWVEDMMLRVQPPEVYDQWVTNEIPFNDPKVIEAIDEFGWFAKNDDFVNGGTGAVATTDFRESPDGLFASPPQCYMHHQASFIPTFFPEGTEMGIDADFFYMPAYEGKDLGQPVLGAGTLAFITKDSDAARAFIEFLKTPIAHEIWMAQSGFLTPYKDADAELYGSPTLKKMGEILLDATTFRFDASDLMPGAVGAGSFWTGMVDYVGGKSAEDVAGAIQKSWDANK</sequence>
<evidence type="ECO:0000313" key="5">
    <source>
        <dbReference type="EMBL" id="SFS40707.1"/>
    </source>
</evidence>
<keyword evidence="4" id="KW-0732">Signal</keyword>
<dbReference type="Gene3D" id="3.40.190.10">
    <property type="entry name" value="Periplasmic binding protein-like II"/>
    <property type="match status" value="2"/>
</dbReference>
<keyword evidence="3" id="KW-0813">Transport</keyword>
<evidence type="ECO:0000256" key="2">
    <source>
        <dbReference type="ARBA" id="ARBA00008520"/>
    </source>
</evidence>
<feature type="chain" id="PRO_5011488094" evidence="4">
    <location>
        <begin position="28"/>
        <end position="455"/>
    </location>
</feature>
<feature type="signal peptide" evidence="4">
    <location>
        <begin position="1"/>
        <end position="27"/>
    </location>
</feature>
<dbReference type="EMBL" id="FOZW01000001">
    <property type="protein sequence ID" value="SFS40707.1"/>
    <property type="molecule type" value="Genomic_DNA"/>
</dbReference>
<evidence type="ECO:0000313" key="6">
    <source>
        <dbReference type="Proteomes" id="UP000199392"/>
    </source>
</evidence>
<name>A0A1I6PKG0_9RHOB</name>
<keyword evidence="6" id="KW-1185">Reference proteome</keyword>
<dbReference type="AlphaFoldDB" id="A0A1I6PKG0"/>
<protein>
    <submittedName>
        <fullName evidence="5">Alpha-glucoside transport system substrate-binding protein</fullName>
    </submittedName>
</protein>
<dbReference type="OrthoDB" id="8663148at2"/>
<proteinExistence type="inferred from homology"/>
<dbReference type="RefSeq" id="WP_092421562.1">
    <property type="nucleotide sequence ID" value="NZ_FNCL01000002.1"/>
</dbReference>
<dbReference type="GO" id="GO:0042597">
    <property type="term" value="C:periplasmic space"/>
    <property type="evidence" value="ECO:0007669"/>
    <property type="project" value="UniProtKB-SubCell"/>
</dbReference>
<comment type="subcellular location">
    <subcellularLocation>
        <location evidence="1">Periplasm</location>
    </subcellularLocation>
</comment>
<dbReference type="PANTHER" id="PTHR43649:SF29">
    <property type="entry name" value="OSMOPROTECTIVE COMPOUNDS-BINDING PROTEIN GGTB"/>
    <property type="match status" value="1"/>
</dbReference>
<dbReference type="InterPro" id="IPR050490">
    <property type="entry name" value="Bact_solute-bd_prot1"/>
</dbReference>
<evidence type="ECO:0000256" key="3">
    <source>
        <dbReference type="ARBA" id="ARBA00022448"/>
    </source>
</evidence>
<dbReference type="InterPro" id="IPR006059">
    <property type="entry name" value="SBP"/>
</dbReference>
<dbReference type="PANTHER" id="PTHR43649">
    <property type="entry name" value="ARABINOSE-BINDING PROTEIN-RELATED"/>
    <property type="match status" value="1"/>
</dbReference>
<reference evidence="6" key="1">
    <citation type="submission" date="2016-10" db="EMBL/GenBank/DDBJ databases">
        <authorList>
            <person name="Varghese N."/>
            <person name="Submissions S."/>
        </authorList>
    </citation>
    <scope>NUCLEOTIDE SEQUENCE [LARGE SCALE GENOMIC DNA]</scope>
    <source>
        <strain evidence="6">DSM 26894</strain>
    </source>
</reference>
<dbReference type="Proteomes" id="UP000199392">
    <property type="component" value="Unassembled WGS sequence"/>
</dbReference>
<dbReference type="Pfam" id="PF01547">
    <property type="entry name" value="SBP_bac_1"/>
    <property type="match status" value="1"/>
</dbReference>
<dbReference type="SUPFAM" id="SSF53850">
    <property type="entry name" value="Periplasmic binding protein-like II"/>
    <property type="match status" value="1"/>
</dbReference>
<dbReference type="STRING" id="311180.SAMN04488050_101603"/>
<comment type="similarity">
    <text evidence="2">Belongs to the bacterial solute-binding protein 1 family.</text>
</comment>
<evidence type="ECO:0000256" key="1">
    <source>
        <dbReference type="ARBA" id="ARBA00004418"/>
    </source>
</evidence>
<accession>A0A1I6PKG0</accession>
<organism evidence="5 6">
    <name type="scientific">Alloyangia pacifica</name>
    <dbReference type="NCBI Taxonomy" id="311180"/>
    <lineage>
        <taxon>Bacteria</taxon>
        <taxon>Pseudomonadati</taxon>
        <taxon>Pseudomonadota</taxon>
        <taxon>Alphaproteobacteria</taxon>
        <taxon>Rhodobacterales</taxon>
        <taxon>Roseobacteraceae</taxon>
        <taxon>Alloyangia</taxon>
    </lineage>
</organism>